<name>A0ABY4YL53_9MICO</name>
<feature type="transmembrane region" description="Helical" evidence="2">
    <location>
        <begin position="130"/>
        <end position="149"/>
    </location>
</feature>
<keyword evidence="2" id="KW-0472">Membrane</keyword>
<feature type="region of interest" description="Disordered" evidence="1">
    <location>
        <begin position="1"/>
        <end position="27"/>
    </location>
</feature>
<dbReference type="RefSeq" id="WP_252621575.1">
    <property type="nucleotide sequence ID" value="NZ_CP099490.1"/>
</dbReference>
<accession>A0ABY4YL53</accession>
<gene>
    <name evidence="3" type="ORF">NF557_02800</name>
</gene>
<feature type="compositionally biased region" description="Polar residues" evidence="1">
    <location>
        <begin position="1"/>
        <end position="15"/>
    </location>
</feature>
<evidence type="ECO:0000313" key="4">
    <source>
        <dbReference type="Proteomes" id="UP001056535"/>
    </source>
</evidence>
<sequence>MRNQIPEDTTTTLANTGRPGAAAPRTGSTERRSLVVAAAAVAAMLTWLVADPVLSIDLKVLEAPGGTTTRLVSAGSIVSSAIIAGLLSWALLAVLERKATQGVTVWRWVTAAVALVSLLAPLSLAQNTGATVVLTLLHVAVASVLILALPGTRRAGATR</sequence>
<feature type="transmembrane region" description="Helical" evidence="2">
    <location>
        <begin position="33"/>
        <end position="50"/>
    </location>
</feature>
<evidence type="ECO:0000256" key="1">
    <source>
        <dbReference type="SAM" id="MobiDB-lite"/>
    </source>
</evidence>
<organism evidence="3 4">
    <name type="scientific">Ornithinimicrobium cryptoxanthini</name>
    <dbReference type="NCBI Taxonomy" id="2934161"/>
    <lineage>
        <taxon>Bacteria</taxon>
        <taxon>Bacillati</taxon>
        <taxon>Actinomycetota</taxon>
        <taxon>Actinomycetes</taxon>
        <taxon>Micrococcales</taxon>
        <taxon>Ornithinimicrobiaceae</taxon>
        <taxon>Ornithinimicrobium</taxon>
    </lineage>
</organism>
<keyword evidence="2" id="KW-1133">Transmembrane helix</keyword>
<feature type="transmembrane region" description="Helical" evidence="2">
    <location>
        <begin position="105"/>
        <end position="124"/>
    </location>
</feature>
<dbReference type="Pfam" id="PF19545">
    <property type="entry name" value="DUF6069"/>
    <property type="match status" value="1"/>
</dbReference>
<reference evidence="3" key="1">
    <citation type="submission" date="2022-06" db="EMBL/GenBank/DDBJ databases">
        <title>Ornithinimicrobium JY.X270.</title>
        <authorList>
            <person name="Huang Y."/>
        </authorList>
    </citation>
    <scope>NUCLEOTIDE SEQUENCE</scope>
    <source>
        <strain evidence="3">JY.X270</strain>
    </source>
</reference>
<protein>
    <submittedName>
        <fullName evidence="3">DUF6069 family protein</fullName>
    </submittedName>
</protein>
<dbReference type="InterPro" id="IPR045713">
    <property type="entry name" value="DUF6069"/>
</dbReference>
<evidence type="ECO:0000256" key="2">
    <source>
        <dbReference type="SAM" id="Phobius"/>
    </source>
</evidence>
<dbReference type="EMBL" id="CP099490">
    <property type="protein sequence ID" value="USQ76872.1"/>
    <property type="molecule type" value="Genomic_DNA"/>
</dbReference>
<keyword evidence="2" id="KW-0812">Transmembrane</keyword>
<dbReference type="Proteomes" id="UP001056535">
    <property type="component" value="Chromosome"/>
</dbReference>
<evidence type="ECO:0000313" key="3">
    <source>
        <dbReference type="EMBL" id="USQ76872.1"/>
    </source>
</evidence>
<proteinExistence type="predicted"/>
<feature type="transmembrane region" description="Helical" evidence="2">
    <location>
        <begin position="70"/>
        <end position="93"/>
    </location>
</feature>
<keyword evidence="4" id="KW-1185">Reference proteome</keyword>